<dbReference type="Proteomes" id="UP000001453">
    <property type="component" value="Chromosome"/>
</dbReference>
<sequence>MRRRRSRAVTRERLTENVVQNGKISNKIGKSLAFANSYSL</sequence>
<dbReference type="AlphaFoldDB" id="E3D8X7"/>
<proteinExistence type="predicted"/>
<evidence type="ECO:0000313" key="1">
    <source>
        <dbReference type="EMBL" id="ADP38521.1"/>
    </source>
</evidence>
<organism evidence="1 2">
    <name type="scientific">Gardnerella vaginalis (strain ATCC 14019 / 317)</name>
    <dbReference type="NCBI Taxonomy" id="525284"/>
    <lineage>
        <taxon>Bacteria</taxon>
        <taxon>Bacillati</taxon>
        <taxon>Actinomycetota</taxon>
        <taxon>Actinomycetes</taxon>
        <taxon>Bifidobacteriales</taxon>
        <taxon>Bifidobacteriaceae</taxon>
        <taxon>Gardnerella</taxon>
    </lineage>
</organism>
<name>E3D8X7_GARV3</name>
<reference evidence="1 2" key="1">
    <citation type="journal article" date="2010" name="PLoS ONE">
        <title>Comparative genomics of Gardnerella vaginalis strains reveals substantial differences in metabolic and virulence potential.</title>
        <authorList>
            <person name="Yeoman C.J."/>
            <person name="Yildirim S."/>
            <person name="Thomas S.M."/>
            <person name="Durkin A.S."/>
            <person name="Torralba M."/>
            <person name="Sutton G."/>
            <person name="Buhay C.J."/>
            <person name="Ding Y."/>
            <person name="Dugan-Rocha S.P."/>
            <person name="Muzny D.M."/>
            <person name="Qin X."/>
            <person name="Gibbs R.A."/>
            <person name="Leigh S.R."/>
            <person name="Stumpf R."/>
            <person name="White B.A."/>
            <person name="Highlander S.K."/>
            <person name="Nelson K.E."/>
            <person name="Wilson B.A."/>
        </authorList>
    </citation>
    <scope>NUCLEOTIDE SEQUENCE [LARGE SCALE GENOMIC DNA]</scope>
    <source>
        <strain evidence="2">ATCC 14019 / 317</strain>
    </source>
</reference>
<dbReference type="EMBL" id="CP002104">
    <property type="protein sequence ID" value="ADP38521.1"/>
    <property type="molecule type" value="Genomic_DNA"/>
</dbReference>
<protein>
    <submittedName>
        <fullName evidence="1">Uncharacterized protein</fullName>
    </submittedName>
</protein>
<dbReference type="KEGG" id="gvg:HMPREF0421_20439"/>
<dbReference type="HOGENOM" id="CLU_3290146_0_0_11"/>
<accession>E3D8X7</accession>
<gene>
    <name evidence="1" type="ordered locus">HMPREF0421_20439</name>
</gene>
<evidence type="ECO:0000313" key="2">
    <source>
        <dbReference type="Proteomes" id="UP000001453"/>
    </source>
</evidence>